<reference evidence="1" key="1">
    <citation type="submission" date="2016-04" db="EMBL/GenBank/DDBJ databases">
        <authorList>
            <person name="Evans L.H."/>
            <person name="Alamgir A."/>
            <person name="Owens N."/>
            <person name="Weber N.D."/>
            <person name="Virtaneva K."/>
            <person name="Barbian K."/>
            <person name="Babar A."/>
            <person name="Rosenke K."/>
        </authorList>
    </citation>
    <scope>NUCLEOTIDE SEQUENCE</scope>
    <source>
        <strain evidence="1">86</strain>
    </source>
</reference>
<name>A0A212JG49_9FIRM</name>
<organism evidence="1">
    <name type="scientific">uncultured Eubacteriales bacterium</name>
    <dbReference type="NCBI Taxonomy" id="172733"/>
    <lineage>
        <taxon>Bacteria</taxon>
        <taxon>Bacillati</taxon>
        <taxon>Bacillota</taxon>
        <taxon>Clostridia</taxon>
        <taxon>Eubacteriales</taxon>
        <taxon>environmental samples</taxon>
    </lineage>
</organism>
<sequence length="21" mass="2520">MTNLYTRRSKYGIQNYIIATI</sequence>
<dbReference type="AlphaFoldDB" id="A0A212JG49"/>
<proteinExistence type="predicted"/>
<dbReference type="EMBL" id="FLUN01000001">
    <property type="protein sequence ID" value="SBV98419.1"/>
    <property type="molecule type" value="Genomic_DNA"/>
</dbReference>
<gene>
    <name evidence="1" type="ORF">KL86CLO1_11039</name>
</gene>
<evidence type="ECO:0000313" key="1">
    <source>
        <dbReference type="EMBL" id="SBV98419.1"/>
    </source>
</evidence>
<protein>
    <submittedName>
        <fullName evidence="1">Uncharacterized protein</fullName>
    </submittedName>
</protein>
<accession>A0A212JG49</accession>